<dbReference type="SUPFAM" id="SSF56300">
    <property type="entry name" value="Metallo-dependent phosphatases"/>
    <property type="match status" value="1"/>
</dbReference>
<evidence type="ECO:0000256" key="3">
    <source>
        <dbReference type="ARBA" id="ARBA00022630"/>
    </source>
</evidence>
<comment type="cofactor">
    <cofactor evidence="1">
        <name>FAD</name>
        <dbReference type="ChEBI" id="CHEBI:57692"/>
    </cofactor>
</comment>
<comment type="caution">
    <text evidence="8">The sequence shown here is derived from an EMBL/GenBank/DDBJ whole genome shotgun (WGS) entry which is preliminary data.</text>
</comment>
<comment type="similarity">
    <text evidence="2">Belongs to the GMC oxidoreductase family.</text>
</comment>
<protein>
    <submittedName>
        <fullName evidence="8">NAD(P)-binding protein</fullName>
    </submittedName>
</protein>
<dbReference type="Gene3D" id="3.60.21.70">
    <property type="entry name" value="PhoD-like phosphatase"/>
    <property type="match status" value="1"/>
</dbReference>
<evidence type="ECO:0000256" key="2">
    <source>
        <dbReference type="ARBA" id="ARBA00010790"/>
    </source>
</evidence>
<feature type="domain" description="4Fe-4S ferredoxin-type" evidence="7">
    <location>
        <begin position="200"/>
        <end position="231"/>
    </location>
</feature>
<dbReference type="InterPro" id="IPR036188">
    <property type="entry name" value="FAD/NAD-bd_sf"/>
</dbReference>
<dbReference type="Pfam" id="PF00732">
    <property type="entry name" value="GMC_oxred_N"/>
    <property type="match status" value="1"/>
</dbReference>
<feature type="transmembrane region" description="Helical" evidence="6">
    <location>
        <begin position="784"/>
        <end position="809"/>
    </location>
</feature>
<dbReference type="PANTHER" id="PTHR47470">
    <property type="entry name" value="CHOLESTEROL OXIDASE"/>
    <property type="match status" value="1"/>
</dbReference>
<dbReference type="RefSeq" id="WP_169422197.1">
    <property type="nucleotide sequence ID" value="NZ_JABBFX010000003.1"/>
</dbReference>
<dbReference type="InterPro" id="IPR029058">
    <property type="entry name" value="AB_hydrolase_fold"/>
</dbReference>
<evidence type="ECO:0000259" key="7">
    <source>
        <dbReference type="PROSITE" id="PS51379"/>
    </source>
</evidence>
<accession>A0A848HEP6</accession>
<keyword evidence="4" id="KW-0274">FAD</keyword>
<evidence type="ECO:0000256" key="5">
    <source>
        <dbReference type="ARBA" id="ARBA00023002"/>
    </source>
</evidence>
<keyword evidence="6" id="KW-1133">Transmembrane helix</keyword>
<organism evidence="8 9">
    <name type="scientific">Ramlibacter agri</name>
    <dbReference type="NCBI Taxonomy" id="2728837"/>
    <lineage>
        <taxon>Bacteria</taxon>
        <taxon>Pseudomonadati</taxon>
        <taxon>Pseudomonadota</taxon>
        <taxon>Betaproteobacteria</taxon>
        <taxon>Burkholderiales</taxon>
        <taxon>Comamonadaceae</taxon>
        <taxon>Ramlibacter</taxon>
    </lineage>
</organism>
<keyword evidence="3" id="KW-0285">Flavoprotein</keyword>
<dbReference type="SUPFAM" id="SSF53474">
    <property type="entry name" value="alpha/beta-Hydrolases"/>
    <property type="match status" value="1"/>
</dbReference>
<evidence type="ECO:0000313" key="8">
    <source>
        <dbReference type="EMBL" id="NML47949.1"/>
    </source>
</evidence>
<keyword evidence="5" id="KW-0560">Oxidoreductase</keyword>
<keyword evidence="6" id="KW-0472">Membrane</keyword>
<dbReference type="InterPro" id="IPR052542">
    <property type="entry name" value="Cholesterol_Oxidase"/>
</dbReference>
<dbReference type="Gene3D" id="3.40.50.1820">
    <property type="entry name" value="alpha/beta hydrolase"/>
    <property type="match status" value="1"/>
</dbReference>
<dbReference type="GO" id="GO:0050660">
    <property type="term" value="F:flavin adenine dinucleotide binding"/>
    <property type="evidence" value="ECO:0007669"/>
    <property type="project" value="InterPro"/>
</dbReference>
<dbReference type="EMBL" id="JABBFX010000003">
    <property type="protein sequence ID" value="NML47949.1"/>
    <property type="molecule type" value="Genomic_DNA"/>
</dbReference>
<reference evidence="8 9" key="1">
    <citation type="submission" date="2020-04" db="EMBL/GenBank/DDBJ databases">
        <title>Ramlibacter sp. G-1-2-2 isolated from soil.</title>
        <authorList>
            <person name="Dahal R.H."/>
        </authorList>
    </citation>
    <scope>NUCLEOTIDE SEQUENCE [LARGE SCALE GENOMIC DNA]</scope>
    <source>
        <strain evidence="8 9">G-1-2-2</strain>
    </source>
</reference>
<keyword evidence="9" id="KW-1185">Reference proteome</keyword>
<sequence length="1974" mass="215152">MSAPPSAPTQQPLSASWREWIQSGDWKGQDGPDFDAIVIGSGYGGSVAALRLAQKNYRVLLLERGSEYLPGEFPNDFSLLPKFFRANIPTRPAPMGRATGLVEVHLGEGMVAVTGNGLGGGSLINAGVVMQPDADVFAQPQWPAAIRHGPGTVLEPFFGRAREQLRVAPWDAQLPQGGKLAKTAALERLGGRLGAPFRGVDTTVDPDRCLRCGDCAAGCNVPDAKGNLPQTYLRAALATGRVQIVTQAEVYRFEPAPQEGGAFAGWQVHAFATDAQQQFTATREVLADTRRSSTARRLAAPLLFVCAGTLGSTQLLQRSQARAADRLSFSPALGTQVSGNGDSLSWLVDEPEKVASLGRGQAGLEAWEQARANQPFKREMVVGPTITGVVDLRKDAQVPLEERLVVEDGAVPRAIAQLYRELLATASTLKALDDWWFRPPPGSAGEDPLTASELRAQHSQVLLVMGHDGSKGRMVWLDGSDRSAPYLPDPQELPTYKAQQKLFDRIGARHVHNPLWRTMPETATGLMTGPKPEPVLSTVHPLGGCVMSDDPECGVVNDRGQAWVRDPGRELLPRSAFEWPGRPDGQRGERNEPRLYRGLYVLDGSIVPTALGCNPLWTISALAERALDAIPARAEQPPRAAFPGAPRAPQVLPSRDVAMDAVLHEVLLASAPRVSGKLADALGNKAVAARFEADFFSDDIQRDMRRGRHPLRVEATLVLGGATPDAPVELEYRSEGGRFEPLPSNAGSSGPGLMLRSALEAAFLVLALAAVVVLAAVGRPLPAVLALVAAAAGLVLLPLGRTLLTWIILRLVRDVPNRAFDEAGWSQKLVYARTLCKQLVHASEKRVMRYRVPMVLHAGPAGAPRHLTLHATKTVMYRASLPQLWQWLRHSVPLRPTFWEQTMNAQVRVVPRGRPAWSRAWLAGTFRMGFDNLLSSGMSAARRHARGAMELGQGGDTTSGMLALTSYPMLFLRFALKTRLLDFRLPSYSGRPLPDHAPAQETQLRLRNGGFAPAELHQVHVSRGRSSGDEGDESRSPLVLPLWRYRARDEAGQVVPTSITEGSWMGMPVARARSVLLLHAFGQNGLTYTLKTIHENLAEHLQRAGFEVWVLELRMSTRSGFADDPSAIDQIAQHDVPGAVRHILQTLQGEHPEIRDPLQISAFSQCIGSASLWMALLSGKLSHAVVPIDGRSEEAPQLSMLSHLMSSQVHPWIVGARGTQAKTWLPSLLQAVWKRGAVPFAVRGPQLGVLLPMLDRVLSTLPAPAREDERIAGQEDAAATCRRIRFIEAPLFRHENIGRATFAAMNLLFGDANLRLFAQARRFVDREQLVDEDGVNRYVTDANLRQHAAFPLQLLHGAENELFDVSGAKKSFEALGRFHAGWQEQFCQRPGDRVGPVLVPDHGHLDVLIGDRAPDVVFPEISGFLARVLDERVHAAAPTATVGWEARPPRLGPFVGWLREEGGLPVLRVSFGVDDAGGAQLPAIVLRWQDAAGAFHTLQPAPAWTMALAGTGRPHDHAVVQRMAWADLRLEGECAGAQAWQVLSLHPAWGGQQQEPLPAPGSDRFDERLDQWLAQSSSAPALVIPSLQDGRGVDYGNALFRLPPRALATLPATSGEAVFGVGCCRHPGLGPDLPRVDQPLKAFLAGQDAPRTAFSMLLGDQIYADATAGMVDPTSPLERFHERHETAFRREGLGQLLAAMPVYMTPDDHEWIDGYPLGSPLVAEPWPDWRRGSRYRARERRAAKVALRALTIFQRLQSPQGERRGRWYEFSHGCVRTFVIDTRVGRLRERPQMVHPGVLADLREWLRAPAARDALNVVASGSVVLPGMRMNADPANPGCIDTWQYAPQQRQALLDLLVEEARGRFLLLSGDYHVSGAALLQRDGQTVGAAVLAPPLYAPMPYANATPEAVFTDEQVGGLRMVVPAGGDIARGSGLGVLDVRREADGFAIAYRRDLWVWETAQRTPWAADLSLRT</sequence>
<dbReference type="InterPro" id="IPR000172">
    <property type="entry name" value="GMC_OxRdtase_N"/>
</dbReference>
<evidence type="ECO:0000256" key="4">
    <source>
        <dbReference type="ARBA" id="ARBA00022827"/>
    </source>
</evidence>
<dbReference type="Pfam" id="PF09423">
    <property type="entry name" value="PhoD"/>
    <property type="match status" value="1"/>
</dbReference>
<dbReference type="InterPro" id="IPR018946">
    <property type="entry name" value="PhoD-like_MPP"/>
</dbReference>
<dbReference type="InterPro" id="IPR029052">
    <property type="entry name" value="Metallo-depent_PP-like"/>
</dbReference>
<feature type="transmembrane region" description="Helical" evidence="6">
    <location>
        <begin position="758"/>
        <end position="777"/>
    </location>
</feature>
<dbReference type="PROSITE" id="PS51379">
    <property type="entry name" value="4FE4S_FER_2"/>
    <property type="match status" value="1"/>
</dbReference>
<evidence type="ECO:0000256" key="1">
    <source>
        <dbReference type="ARBA" id="ARBA00001974"/>
    </source>
</evidence>
<name>A0A848HEP6_9BURK</name>
<dbReference type="InterPro" id="IPR017896">
    <property type="entry name" value="4Fe4S_Fe-S-bd"/>
</dbReference>
<proteinExistence type="inferred from homology"/>
<keyword evidence="6" id="KW-0812">Transmembrane</keyword>
<evidence type="ECO:0000256" key="6">
    <source>
        <dbReference type="SAM" id="Phobius"/>
    </source>
</evidence>
<dbReference type="GO" id="GO:0016614">
    <property type="term" value="F:oxidoreductase activity, acting on CH-OH group of donors"/>
    <property type="evidence" value="ECO:0007669"/>
    <property type="project" value="InterPro"/>
</dbReference>
<dbReference type="Proteomes" id="UP000541185">
    <property type="component" value="Unassembled WGS sequence"/>
</dbReference>
<dbReference type="PANTHER" id="PTHR47470:SF1">
    <property type="entry name" value="FAD-DEPENDENT OXIDOREDUCTASE 2 FAD BINDING DOMAIN-CONTAINING PROTEIN"/>
    <property type="match status" value="1"/>
</dbReference>
<dbReference type="Gene3D" id="3.50.50.60">
    <property type="entry name" value="FAD/NAD(P)-binding domain"/>
    <property type="match status" value="3"/>
</dbReference>
<gene>
    <name evidence="8" type="ORF">HHL11_29640</name>
</gene>
<dbReference type="SUPFAM" id="SSF51905">
    <property type="entry name" value="FAD/NAD(P)-binding domain"/>
    <property type="match status" value="1"/>
</dbReference>
<dbReference type="InterPro" id="IPR038607">
    <property type="entry name" value="PhoD-like_sf"/>
</dbReference>
<evidence type="ECO:0000313" key="9">
    <source>
        <dbReference type="Proteomes" id="UP000541185"/>
    </source>
</evidence>